<dbReference type="GO" id="GO:0003677">
    <property type="term" value="F:DNA binding"/>
    <property type="evidence" value="ECO:0007669"/>
    <property type="project" value="UniProtKB-KW"/>
</dbReference>
<evidence type="ECO:0000313" key="5">
    <source>
        <dbReference type="EMBL" id="NMN98958.1"/>
    </source>
</evidence>
<organism evidence="5 6">
    <name type="scientific">Antrihabitans stalactiti</name>
    <dbReference type="NCBI Taxonomy" id="2584121"/>
    <lineage>
        <taxon>Bacteria</taxon>
        <taxon>Bacillati</taxon>
        <taxon>Actinomycetota</taxon>
        <taxon>Actinomycetes</taxon>
        <taxon>Mycobacteriales</taxon>
        <taxon>Nocardiaceae</taxon>
        <taxon>Antrihabitans</taxon>
    </lineage>
</organism>
<evidence type="ECO:0000313" key="6">
    <source>
        <dbReference type="Proteomes" id="UP000535543"/>
    </source>
</evidence>
<comment type="caution">
    <text evidence="5">The sequence shown here is derived from an EMBL/GenBank/DDBJ whole genome shotgun (WGS) entry which is preliminary data.</text>
</comment>
<dbReference type="GO" id="GO:0003700">
    <property type="term" value="F:DNA-binding transcription factor activity"/>
    <property type="evidence" value="ECO:0007669"/>
    <property type="project" value="InterPro"/>
</dbReference>
<dbReference type="Proteomes" id="UP000535543">
    <property type="component" value="Unassembled WGS sequence"/>
</dbReference>
<keyword evidence="3" id="KW-0804">Transcription</keyword>
<name>A0A848KM06_9NOCA</name>
<dbReference type="AlphaFoldDB" id="A0A848KM06"/>
<dbReference type="InterPro" id="IPR036388">
    <property type="entry name" value="WH-like_DNA-bd_sf"/>
</dbReference>
<dbReference type="PROSITE" id="PS50995">
    <property type="entry name" value="HTH_MARR_2"/>
    <property type="match status" value="1"/>
</dbReference>
<dbReference type="InterPro" id="IPR023187">
    <property type="entry name" value="Tscrpt_reg_MarR-type_CS"/>
</dbReference>
<proteinExistence type="predicted"/>
<evidence type="ECO:0000256" key="2">
    <source>
        <dbReference type="ARBA" id="ARBA00023125"/>
    </source>
</evidence>
<dbReference type="PRINTS" id="PR00598">
    <property type="entry name" value="HTHMARR"/>
</dbReference>
<sequence>MGAVTDESPPLARLFAIAFRTLIDGLHERLAARGWHDVKPTFGFVLLAAREAGIQSSEVAALLGISKQAASKIVDAMVEADYVSRSPHPDDQRAKIVTLTVRGAQLLDDVEQIYAELESEWATIVGGAQIEGMRENLVTVLLATHGGRLPQVRAT</sequence>
<evidence type="ECO:0000256" key="3">
    <source>
        <dbReference type="ARBA" id="ARBA00023163"/>
    </source>
</evidence>
<dbReference type="SUPFAM" id="SSF46785">
    <property type="entry name" value="Winged helix' DNA-binding domain"/>
    <property type="match status" value="1"/>
</dbReference>
<reference evidence="5 6" key="1">
    <citation type="submission" date="2019-05" db="EMBL/GenBank/DDBJ databases">
        <authorList>
            <person name="Lee S.D."/>
        </authorList>
    </citation>
    <scope>NUCLEOTIDE SEQUENCE [LARGE SCALE GENOMIC DNA]</scope>
    <source>
        <strain evidence="5 6">YC2-7</strain>
    </source>
</reference>
<dbReference type="InterPro" id="IPR036390">
    <property type="entry name" value="WH_DNA-bd_sf"/>
</dbReference>
<dbReference type="Gene3D" id="1.10.10.10">
    <property type="entry name" value="Winged helix-like DNA-binding domain superfamily/Winged helix DNA-binding domain"/>
    <property type="match status" value="1"/>
</dbReference>
<dbReference type="PANTHER" id="PTHR33164:SF99">
    <property type="entry name" value="MARR FAMILY REGULATORY PROTEIN"/>
    <property type="match status" value="1"/>
</dbReference>
<dbReference type="Pfam" id="PF12802">
    <property type="entry name" value="MarR_2"/>
    <property type="match status" value="1"/>
</dbReference>
<dbReference type="InterPro" id="IPR000835">
    <property type="entry name" value="HTH_MarR-typ"/>
</dbReference>
<dbReference type="GO" id="GO:0006950">
    <property type="term" value="P:response to stress"/>
    <property type="evidence" value="ECO:0007669"/>
    <property type="project" value="TreeGrafter"/>
</dbReference>
<dbReference type="EMBL" id="VCQU01000013">
    <property type="protein sequence ID" value="NMN98958.1"/>
    <property type="molecule type" value="Genomic_DNA"/>
</dbReference>
<dbReference type="SMART" id="SM00347">
    <property type="entry name" value="HTH_MARR"/>
    <property type="match status" value="1"/>
</dbReference>
<dbReference type="InterPro" id="IPR039422">
    <property type="entry name" value="MarR/SlyA-like"/>
</dbReference>
<keyword evidence="2" id="KW-0238">DNA-binding</keyword>
<evidence type="ECO:0000256" key="1">
    <source>
        <dbReference type="ARBA" id="ARBA00023015"/>
    </source>
</evidence>
<evidence type="ECO:0000259" key="4">
    <source>
        <dbReference type="PROSITE" id="PS50995"/>
    </source>
</evidence>
<feature type="domain" description="HTH marR-type" evidence="4">
    <location>
        <begin position="8"/>
        <end position="146"/>
    </location>
</feature>
<keyword evidence="6" id="KW-1185">Reference proteome</keyword>
<keyword evidence="1" id="KW-0805">Transcription regulation</keyword>
<protein>
    <submittedName>
        <fullName evidence="5">MarR family transcriptional regulator</fullName>
    </submittedName>
</protein>
<gene>
    <name evidence="5" type="ORF">FGL95_28375</name>
</gene>
<accession>A0A848KM06</accession>
<reference evidence="5 6" key="2">
    <citation type="submission" date="2020-06" db="EMBL/GenBank/DDBJ databases">
        <title>Antribacter stalactiti gen. nov., sp. nov., a new member of the family Nacardiaceae isolated from a cave.</title>
        <authorList>
            <person name="Kim I.S."/>
        </authorList>
    </citation>
    <scope>NUCLEOTIDE SEQUENCE [LARGE SCALE GENOMIC DNA]</scope>
    <source>
        <strain evidence="5 6">YC2-7</strain>
    </source>
</reference>
<dbReference type="PANTHER" id="PTHR33164">
    <property type="entry name" value="TRANSCRIPTIONAL REGULATOR, MARR FAMILY"/>
    <property type="match status" value="1"/>
</dbReference>
<dbReference type="PROSITE" id="PS01117">
    <property type="entry name" value="HTH_MARR_1"/>
    <property type="match status" value="1"/>
</dbReference>